<dbReference type="InterPro" id="IPR036789">
    <property type="entry name" value="Ribosomal_uL6-like_a/b-dom_sf"/>
</dbReference>
<reference evidence="7" key="1">
    <citation type="journal article" date="2015" name="ISME J.">
        <title>Aquifer environment selects for microbial species cohorts in sediment and groundwater.</title>
        <authorList>
            <person name="Hug L.A."/>
            <person name="Thomas B.C."/>
            <person name="Brown C.T."/>
            <person name="Frischkorn K.R."/>
            <person name="Williams K.H."/>
            <person name="Tringe S.G."/>
            <person name="Banfield J.F."/>
        </authorList>
    </citation>
    <scope>NUCLEOTIDE SEQUENCE</scope>
</reference>
<keyword evidence="1 5" id="KW-0699">rRNA-binding</keyword>
<protein>
    <recommendedName>
        <fullName evidence="5">Large ribosomal subunit protein uL6</fullName>
    </recommendedName>
</protein>
<dbReference type="HAMAP" id="MF_01365_A">
    <property type="entry name" value="Ribosomal_uL6_A"/>
    <property type="match status" value="1"/>
</dbReference>
<evidence type="ECO:0000256" key="1">
    <source>
        <dbReference type="ARBA" id="ARBA00022730"/>
    </source>
</evidence>
<dbReference type="Gene3D" id="3.90.930.12">
    <property type="entry name" value="Ribosomal protein L6, alpha-beta domain"/>
    <property type="match status" value="2"/>
</dbReference>
<comment type="similarity">
    <text evidence="5">Belongs to the universal ribosomal protein uL6 family.</text>
</comment>
<comment type="subunit">
    <text evidence="5">Part of the 50S ribosomal subunit.</text>
</comment>
<evidence type="ECO:0000256" key="3">
    <source>
        <dbReference type="ARBA" id="ARBA00022980"/>
    </source>
</evidence>
<dbReference type="InterPro" id="IPR000702">
    <property type="entry name" value="Ribosomal_uL6-like"/>
</dbReference>
<evidence type="ECO:0000259" key="6">
    <source>
        <dbReference type="Pfam" id="PF00347"/>
    </source>
</evidence>
<dbReference type="EMBL" id="KT006933">
    <property type="protein sequence ID" value="AKQ00684.1"/>
    <property type="molecule type" value="Genomic_DNA"/>
</dbReference>
<dbReference type="NCBIfam" id="TIGR03653">
    <property type="entry name" value="uL6_arch"/>
    <property type="match status" value="1"/>
</dbReference>
<dbReference type="NCBIfam" id="NF004037">
    <property type="entry name" value="PRK05518.1"/>
    <property type="match status" value="1"/>
</dbReference>
<dbReference type="PROSITE" id="PS00700">
    <property type="entry name" value="RIBOSOMAL_L6_2"/>
    <property type="match status" value="1"/>
</dbReference>
<sequence length="183" mass="20519">MPVAGVVEERVKIPDGITVALEGGLVRVSAGKVALVRRLSYPRVSLAVERKEVRIRCELPKRREKAIVGTYASHIRNMIEGVSRGWQYRMKIVYSHFPMKPSVKGKEFVLENFLGERHPRRATIRGDDTIVKIEGDQVTVHGPDLEAVSQTAANIEQMTRIKGFDPRVFQDGIYIVVKAEAPS</sequence>
<dbReference type="PANTHER" id="PTHR11655:SF16">
    <property type="entry name" value="60S RIBOSOMAL PROTEIN L9"/>
    <property type="match status" value="1"/>
</dbReference>
<evidence type="ECO:0000313" key="7">
    <source>
        <dbReference type="EMBL" id="AKQ00684.1"/>
    </source>
</evidence>
<dbReference type="PIRSF" id="PIRSF002162">
    <property type="entry name" value="Ribosomal_L6"/>
    <property type="match status" value="1"/>
</dbReference>
<organism evidence="7">
    <name type="scientific">uncultured euryarchaeote Rifle_16ft_4_minimus_10062</name>
    <dbReference type="NCBI Taxonomy" id="1665186"/>
    <lineage>
        <taxon>Archaea</taxon>
        <taxon>Methanobacteriati</taxon>
        <taxon>Methanobacteriota</taxon>
        <taxon>environmental samples</taxon>
    </lineage>
</organism>
<dbReference type="AlphaFoldDB" id="A0A0H4TJI3"/>
<keyword evidence="2 5" id="KW-0694">RNA-binding</keyword>
<evidence type="ECO:0000256" key="4">
    <source>
        <dbReference type="ARBA" id="ARBA00023274"/>
    </source>
</evidence>
<evidence type="ECO:0000256" key="2">
    <source>
        <dbReference type="ARBA" id="ARBA00022884"/>
    </source>
</evidence>
<feature type="domain" description="Large ribosomal subunit protein uL6 alpha-beta" evidence="6">
    <location>
        <begin position="13"/>
        <end position="85"/>
    </location>
</feature>
<dbReference type="PANTHER" id="PTHR11655">
    <property type="entry name" value="60S/50S RIBOSOMAL PROTEIN L6/L9"/>
    <property type="match status" value="1"/>
</dbReference>
<dbReference type="SUPFAM" id="SSF56053">
    <property type="entry name" value="Ribosomal protein L6"/>
    <property type="match status" value="2"/>
</dbReference>
<dbReference type="Pfam" id="PF00347">
    <property type="entry name" value="Ribosomal_L6"/>
    <property type="match status" value="2"/>
</dbReference>
<dbReference type="InterPro" id="IPR020040">
    <property type="entry name" value="Ribosomal_uL6_a/b-dom"/>
</dbReference>
<comment type="function">
    <text evidence="5">This protein binds to the 23S rRNA, and is important in its secondary structure. It is located near the subunit interface in the base of the L7/L12 stalk, and near the tRNA binding site of the peptidyltransferase center.</text>
</comment>
<accession>A0A0H4TJI3</accession>
<keyword evidence="4 5" id="KW-0687">Ribonucleoprotein</keyword>
<name>A0A0H4TJI3_9EURY</name>
<dbReference type="GO" id="GO:0003735">
    <property type="term" value="F:structural constituent of ribosome"/>
    <property type="evidence" value="ECO:0007669"/>
    <property type="project" value="UniProtKB-UniRule"/>
</dbReference>
<dbReference type="GO" id="GO:0022625">
    <property type="term" value="C:cytosolic large ribosomal subunit"/>
    <property type="evidence" value="ECO:0007669"/>
    <property type="project" value="UniProtKB-UniRule"/>
</dbReference>
<dbReference type="GO" id="GO:0002181">
    <property type="term" value="P:cytoplasmic translation"/>
    <property type="evidence" value="ECO:0007669"/>
    <property type="project" value="TreeGrafter"/>
</dbReference>
<keyword evidence="3 5" id="KW-0689">Ribosomal protein</keyword>
<evidence type="ECO:0000256" key="5">
    <source>
        <dbReference type="HAMAP-Rule" id="MF_01365"/>
    </source>
</evidence>
<dbReference type="FunFam" id="3.90.930.12:FF:000008">
    <property type="entry name" value="50S ribosomal protein L6"/>
    <property type="match status" value="1"/>
</dbReference>
<dbReference type="InterPro" id="IPR002359">
    <property type="entry name" value="Ribosomal_uL6_CS2"/>
</dbReference>
<gene>
    <name evidence="7" type="primary">rpl6p</name>
    <name evidence="5" type="synonym">rpl6</name>
</gene>
<dbReference type="InterPro" id="IPR019907">
    <property type="entry name" value="Ribosomal_uL6_arc"/>
</dbReference>
<proteinExistence type="inferred from homology"/>
<dbReference type="GO" id="GO:0019843">
    <property type="term" value="F:rRNA binding"/>
    <property type="evidence" value="ECO:0007669"/>
    <property type="project" value="UniProtKB-UniRule"/>
</dbReference>
<feature type="domain" description="Large ribosomal subunit protein uL6 alpha-beta" evidence="6">
    <location>
        <begin position="97"/>
        <end position="172"/>
    </location>
</feature>